<sequence>MKKRIIYLLMTALFIITTISQTVVPIYAQNQTATSSSHLSKVVDYQKAIESTSSVNSVLTNSNKEQALEESQKAAAEKSKKSAKSTNLTKADAIQAGDIDDGIPASSWRIGAAAAMGFKAFPQKPTEGVDYIFGSMIQPQYPTDETTSGIKIGSDMDYSYINKGQMNIAITHKAGSRKPEDLTGLLLGSVANGLDTASGPQTSLGYGLVFDKNDTGSWGRNTGMQIGQVSILANKLKDKVYYVEDTKSSAAAVKVMGHFTRTDPKDSTKTHQYLVEILMRPASGVIPAVQQELYIKNTSGKADSYGVLFSQDTSLGNGLATEDKVPIKSIGDDQGLYIEEPASNAKMLAKMSVPDGPDDFGTPPSTEIAPGTNVFFPYSGKTFMGDAQKRRGLTKSPNTILMQKANTSYSAKWDFNTIQPDETKHYRQDIVGVTGPLVAPSTAKIWKNTTSKDNLNHVGDTGQYTLSVANSGYLDSWQGIKVVDTGISEHLKVDDQSIKVTVKQFSSTGKETDYVANVPASAYDETAKTLTVELGKLKTTDGKSVPADLNDNDIAEITFNAKIKNSGSNQTIKNHFETTGTDRDNKAAVIKDSADNEFKVEQVEDPTSMTKLVRNVSKDSQSAFAATTDAGSGDHVQYQIETTVSPNTDLTGGKIKDKLDANLSVTKTQVQYQQSDDSWSTLTDATWDKDNQLALSTVLTGKKVRIIIDATVGDKVTDGQVINNTAELVAGSYGIGTTPEADAKITIIDKNAIAKDSMHQYIKNLTQKDTSDTLDETTGYAGDKIQYTFTGKSDAGNTKKLLKLAIANIKMAPADEMTYVADSLKINGTAASAAIQQAFKDGKYTKIDALDELAKDTALTVTYEMTVKSNKDQTITNDGWLTATKLDGSVAIDAAKPDVKGLKFNTTSLTVKKLNLTMTKKVGLYKENVAPTTFADSVEARPGNKVQYQIDITPDTQKVLSGITVEDVLDADLSSTNNVAKVQRQKADGSWGNADSIAIDASGQIKIPDNNTDAYKGWKMLRITIDATIKDAVKPATKTKINNQATLVAGSYGLGTKTNVATITLLDKLEATVAHTVNNLSDGTGAAQVTFASRGDTVEYSYIVDVTGSNSADLKKLAIKNIKINQTGIMKFVDGSLKISKNGSNNSASDNAIQEANLKNNAQIDLDDAAAPKAQYIVQYQMQIVGTTYRSIANNADLTATKLDNATDPVKAPNSYRVPTTTIMPMDKPQAVVKQEVTNTTRPESDNTDKTETAAKVGDKLHYTFSVTTKGKLTNTSIKDIIQTPSQLMDYDANSLKVTIQAAGGSPIDLTPTVSGFPGNGLVKVGDLAAKQVLTVSYDRTLTDYNVSQSNVILNAGTLLADRLASTDPNAPIEDAEKNQIPFNTTKVNIKTEQNVSVYSNIKNETKPDKDWATKTDGSKDDVIGYRFILNANSKNNADVKQIKLTDITLDPDKDSKNGDMLTYIPNSFRVVVNGAEDTGATLSADHKTVTLGKPLKKGQVAIVLYQMKVNTEDVDIPIKNHATLSAERLTDKYGDKLKDTTGTATTEMPVDDTTLNLKLGKSQTTIRYVDMDKVTSGLSQQEWLAPAEAAIGKIGEPFSKGIYTGGSKDGTTVGDARVAPKVIDGYTIIAVSESTDLANNPAWAKAYKDDPLFTKDGRTITYGYRKRMISIEAPTYWDFGERNRSQTDSTYYLEDLKEPQKVQVTDNYGVQSWQLQVAQKAPFTDDRKQELKDAELQFRNGTLSADPNNTTPTQAISTVDQFNLKSGDTVKNLMTYKKSGVFQDADADQDKSSETNPYSDDQGKGTWTYTFGNKQNAGISIGLYVPYTTKRDNTTYTTTLDWSLTVAP</sequence>
<feature type="compositionally biased region" description="Polar residues" evidence="1">
    <location>
        <begin position="1795"/>
        <end position="1806"/>
    </location>
</feature>
<evidence type="ECO:0000256" key="1">
    <source>
        <dbReference type="SAM" id="MobiDB-lite"/>
    </source>
</evidence>
<dbReference type="EMBL" id="CP122959">
    <property type="protein sequence ID" value="WGI19452.1"/>
    <property type="molecule type" value="Genomic_DNA"/>
</dbReference>
<dbReference type="RefSeq" id="WP_280103069.1">
    <property type="nucleotide sequence ID" value="NZ_CP122959.1"/>
</dbReference>
<dbReference type="Pfam" id="PF13731">
    <property type="entry name" value="WxL"/>
    <property type="match status" value="1"/>
</dbReference>
<reference evidence="3" key="1">
    <citation type="submission" date="2023-04" db="EMBL/GenBank/DDBJ databases">
        <title>Novel strain of Lactilactobacillus sakei and use thereof.</title>
        <authorList>
            <person name="Kim S.Y."/>
        </authorList>
    </citation>
    <scope>NUCLEOTIDE SEQUENCE</scope>
    <source>
        <strain evidence="3">HUP1</strain>
    </source>
</reference>
<feature type="domain" description="WxL" evidence="2">
    <location>
        <begin position="1670"/>
        <end position="1849"/>
    </location>
</feature>
<gene>
    <name evidence="3" type="ORF">QBD03_01510</name>
</gene>
<accession>A0AAF0GTG1</accession>
<proteinExistence type="predicted"/>
<name>A0AAF0GTG1_LATSK</name>
<dbReference type="Gene3D" id="2.60.40.740">
    <property type="match status" value="1"/>
</dbReference>
<evidence type="ECO:0000313" key="3">
    <source>
        <dbReference type="EMBL" id="WGI19452.1"/>
    </source>
</evidence>
<feature type="compositionally biased region" description="Basic and acidic residues" evidence="1">
    <location>
        <begin position="66"/>
        <end position="80"/>
    </location>
</feature>
<protein>
    <submittedName>
        <fullName evidence="3">WxL domain-containing protein</fullName>
    </submittedName>
</protein>
<organism evidence="3 4">
    <name type="scientific">Latilactobacillus sakei</name>
    <name type="common">Lactobacillus sakei</name>
    <dbReference type="NCBI Taxonomy" id="1599"/>
    <lineage>
        <taxon>Bacteria</taxon>
        <taxon>Bacillati</taxon>
        <taxon>Bacillota</taxon>
        <taxon>Bacilli</taxon>
        <taxon>Lactobacillales</taxon>
        <taxon>Lactobacillaceae</taxon>
        <taxon>Latilactobacillus</taxon>
    </lineage>
</organism>
<evidence type="ECO:0000313" key="4">
    <source>
        <dbReference type="Proteomes" id="UP001179858"/>
    </source>
</evidence>
<dbReference type="InterPro" id="IPR027994">
    <property type="entry name" value="WxL_dom"/>
</dbReference>
<dbReference type="Proteomes" id="UP001179858">
    <property type="component" value="Chromosome"/>
</dbReference>
<feature type="region of interest" description="Disordered" evidence="1">
    <location>
        <begin position="1786"/>
        <end position="1806"/>
    </location>
</feature>
<feature type="region of interest" description="Disordered" evidence="1">
    <location>
        <begin position="59"/>
        <end position="82"/>
    </location>
</feature>
<evidence type="ECO:0000259" key="2">
    <source>
        <dbReference type="Pfam" id="PF13731"/>
    </source>
</evidence>